<dbReference type="PRINTS" id="PR00447">
    <property type="entry name" value="NATRESASSCMP"/>
</dbReference>
<dbReference type="GO" id="GO:0030026">
    <property type="term" value="P:intracellular manganese ion homeostasis"/>
    <property type="evidence" value="ECO:0007669"/>
    <property type="project" value="TreeGrafter"/>
</dbReference>
<feature type="region of interest" description="Disordered" evidence="5">
    <location>
        <begin position="245"/>
        <end position="287"/>
    </location>
</feature>
<organism evidence="7 8">
    <name type="scientific">Absidia repens</name>
    <dbReference type="NCBI Taxonomy" id="90262"/>
    <lineage>
        <taxon>Eukaryota</taxon>
        <taxon>Fungi</taxon>
        <taxon>Fungi incertae sedis</taxon>
        <taxon>Mucoromycota</taxon>
        <taxon>Mucoromycotina</taxon>
        <taxon>Mucoromycetes</taxon>
        <taxon>Mucorales</taxon>
        <taxon>Cunninghamellaceae</taxon>
        <taxon>Absidia</taxon>
    </lineage>
</organism>
<dbReference type="GO" id="GO:0015086">
    <property type="term" value="F:cadmium ion transmembrane transporter activity"/>
    <property type="evidence" value="ECO:0007669"/>
    <property type="project" value="TreeGrafter"/>
</dbReference>
<reference evidence="7 8" key="1">
    <citation type="submission" date="2016-07" db="EMBL/GenBank/DDBJ databases">
        <title>Pervasive Adenine N6-methylation of Active Genes in Fungi.</title>
        <authorList>
            <consortium name="DOE Joint Genome Institute"/>
            <person name="Mondo S.J."/>
            <person name="Dannebaum R.O."/>
            <person name="Kuo R.C."/>
            <person name="Labutti K."/>
            <person name="Haridas S."/>
            <person name="Kuo A."/>
            <person name="Salamov A."/>
            <person name="Ahrendt S.R."/>
            <person name="Lipzen A."/>
            <person name="Sullivan W."/>
            <person name="Andreopoulos W.B."/>
            <person name="Clum A."/>
            <person name="Lindquist E."/>
            <person name="Daum C."/>
            <person name="Ramamoorthy G.K."/>
            <person name="Gryganskyi A."/>
            <person name="Culley D."/>
            <person name="Magnuson J.K."/>
            <person name="James T.Y."/>
            <person name="O'Malley M.A."/>
            <person name="Stajich J.E."/>
            <person name="Spatafora J.W."/>
            <person name="Visel A."/>
            <person name="Grigoriev I.V."/>
        </authorList>
    </citation>
    <scope>NUCLEOTIDE SEQUENCE [LARGE SCALE GENOMIC DNA]</scope>
    <source>
        <strain evidence="7 8">NRRL 1336</strain>
    </source>
</reference>
<feature type="transmembrane region" description="Helical" evidence="6">
    <location>
        <begin position="20"/>
        <end position="43"/>
    </location>
</feature>
<feature type="region of interest" description="Disordered" evidence="5">
    <location>
        <begin position="197"/>
        <end position="224"/>
    </location>
</feature>
<dbReference type="EMBL" id="MCGE01000059">
    <property type="protein sequence ID" value="ORY99712.1"/>
    <property type="molecule type" value="Genomic_DNA"/>
</dbReference>
<dbReference type="PANTHER" id="PTHR11706">
    <property type="entry name" value="SOLUTE CARRIER PROTEIN FAMILY 11 MEMBER"/>
    <property type="match status" value="1"/>
</dbReference>
<feature type="transmembrane region" description="Helical" evidence="6">
    <location>
        <begin position="113"/>
        <end position="139"/>
    </location>
</feature>
<evidence type="ECO:0000256" key="6">
    <source>
        <dbReference type="SAM" id="Phobius"/>
    </source>
</evidence>
<protein>
    <submittedName>
        <fullName evidence="7">Natural resistance-associated macrophage protein-domain-containing protein</fullName>
    </submittedName>
</protein>
<evidence type="ECO:0000256" key="3">
    <source>
        <dbReference type="ARBA" id="ARBA00022989"/>
    </source>
</evidence>
<dbReference type="GO" id="GO:0005384">
    <property type="term" value="F:manganese ion transmembrane transporter activity"/>
    <property type="evidence" value="ECO:0007669"/>
    <property type="project" value="TreeGrafter"/>
</dbReference>
<dbReference type="GO" id="GO:0005886">
    <property type="term" value="C:plasma membrane"/>
    <property type="evidence" value="ECO:0007669"/>
    <property type="project" value="TreeGrafter"/>
</dbReference>
<feature type="non-terminal residue" evidence="7">
    <location>
        <position position="300"/>
    </location>
</feature>
<dbReference type="GO" id="GO:0034755">
    <property type="term" value="P:iron ion transmembrane transport"/>
    <property type="evidence" value="ECO:0007669"/>
    <property type="project" value="TreeGrafter"/>
</dbReference>
<keyword evidence="8" id="KW-1185">Reference proteome</keyword>
<feature type="compositionally biased region" description="Low complexity" evidence="5">
    <location>
        <begin position="269"/>
        <end position="283"/>
    </location>
</feature>
<evidence type="ECO:0000256" key="4">
    <source>
        <dbReference type="ARBA" id="ARBA00023136"/>
    </source>
</evidence>
<keyword evidence="4 6" id="KW-0472">Membrane</keyword>
<dbReference type="OrthoDB" id="409173at2759"/>
<gene>
    <name evidence="7" type="ORF">BCR42DRAFT_398989</name>
</gene>
<comment type="caution">
    <text evidence="7">The sequence shown here is derived from an EMBL/GenBank/DDBJ whole genome shotgun (WGS) entry which is preliminary data.</text>
</comment>
<keyword evidence="2 6" id="KW-0812">Transmembrane</keyword>
<dbReference type="Pfam" id="PF01566">
    <property type="entry name" value="Nramp"/>
    <property type="match status" value="1"/>
</dbReference>
<dbReference type="PANTHER" id="PTHR11706:SF101">
    <property type="entry name" value="MANGANESE TRANSPORTER SMF1"/>
    <property type="match status" value="1"/>
</dbReference>
<proteinExistence type="predicted"/>
<feature type="compositionally biased region" description="Low complexity" evidence="5">
    <location>
        <begin position="199"/>
        <end position="210"/>
    </location>
</feature>
<dbReference type="AlphaFoldDB" id="A0A1X2HKD2"/>
<evidence type="ECO:0000256" key="5">
    <source>
        <dbReference type="SAM" id="MobiDB-lite"/>
    </source>
</evidence>
<dbReference type="STRING" id="90262.A0A1X2HKD2"/>
<feature type="transmembrane region" description="Helical" evidence="6">
    <location>
        <begin position="159"/>
        <end position="181"/>
    </location>
</feature>
<evidence type="ECO:0000313" key="7">
    <source>
        <dbReference type="EMBL" id="ORY99712.1"/>
    </source>
</evidence>
<evidence type="ECO:0000256" key="1">
    <source>
        <dbReference type="ARBA" id="ARBA00004141"/>
    </source>
</evidence>
<dbReference type="InterPro" id="IPR001046">
    <property type="entry name" value="NRAMP_fam"/>
</dbReference>
<keyword evidence="3 6" id="KW-1133">Transmembrane helix</keyword>
<name>A0A1X2HKD2_9FUNG</name>
<evidence type="ECO:0000313" key="8">
    <source>
        <dbReference type="Proteomes" id="UP000193560"/>
    </source>
</evidence>
<evidence type="ECO:0000256" key="2">
    <source>
        <dbReference type="ARBA" id="ARBA00022692"/>
    </source>
</evidence>
<feature type="transmembrane region" description="Helical" evidence="6">
    <location>
        <begin position="83"/>
        <end position="101"/>
    </location>
</feature>
<dbReference type="Proteomes" id="UP000193560">
    <property type="component" value="Unassembled WGS sequence"/>
</dbReference>
<comment type="subcellular location">
    <subcellularLocation>
        <location evidence="1">Membrane</location>
        <topology evidence="1">Multi-pass membrane protein</topology>
    </subcellularLocation>
</comment>
<accession>A0A1X2HKD2</accession>
<sequence length="300" mass="33201">MPIKQLVRAGTYMRRLAKYIGPGFMIAVGYIGSRFGCCITTILTTTTQFVLYVLAEIAIIATDVAEVIGSAIALTLLFPSMSLPVGVAITAADVFIILMFYKEDQDMRLVRYFEWFVMALVSAVGICFIIELALSPVVMGDVMKGFLPSAQIFTDPECLYVAIGIIGATVMPHNLFLHSFIVQSRCHTWRSERPYVVESNNNNSNNQQQSIDEEDGDDGTLFLADDMDDGIEKTEEHEAIYMMSSFNNNNNNNSKAQEDDTATTPLTHSNSSSSSSSSSTSISDNYERNMTELRQQLATH</sequence>